<name>A0A7S9QCC0_9RHOB</name>
<dbReference type="InterPro" id="IPR022211">
    <property type="entry name" value="PHBC_N"/>
</dbReference>
<keyword evidence="1" id="KW-0808">Transferase</keyword>
<evidence type="ECO:0000256" key="1">
    <source>
        <dbReference type="ARBA" id="ARBA00022679"/>
    </source>
</evidence>
<keyword evidence="6" id="KW-1185">Reference proteome</keyword>
<dbReference type="InterPro" id="IPR051321">
    <property type="entry name" value="PHA/PHB_synthase"/>
</dbReference>
<dbReference type="GO" id="GO:0016746">
    <property type="term" value="F:acyltransferase activity"/>
    <property type="evidence" value="ECO:0007669"/>
    <property type="project" value="UniProtKB-KW"/>
</dbReference>
<dbReference type="GO" id="GO:0042619">
    <property type="term" value="P:poly-hydroxybutyrate biosynthetic process"/>
    <property type="evidence" value="ECO:0007669"/>
    <property type="project" value="InterPro"/>
</dbReference>
<dbReference type="EMBL" id="CP064942">
    <property type="protein sequence ID" value="QPH52941.1"/>
    <property type="molecule type" value="Genomic_DNA"/>
</dbReference>
<evidence type="ECO:0000259" key="3">
    <source>
        <dbReference type="Pfam" id="PF07167"/>
    </source>
</evidence>
<dbReference type="RefSeq" id="WP_196102152.1">
    <property type="nucleotide sequence ID" value="NZ_CP064942.1"/>
</dbReference>
<dbReference type="InterPro" id="IPR010941">
    <property type="entry name" value="PhaC_N"/>
</dbReference>
<dbReference type="AlphaFoldDB" id="A0A7S9QCC0"/>
<dbReference type="Proteomes" id="UP000594800">
    <property type="component" value="Chromosome"/>
</dbReference>
<protein>
    <submittedName>
        <fullName evidence="5">Polyhydroxyalkanoic acid synthase</fullName>
    </submittedName>
</protein>
<accession>A0A7S9QCC0</accession>
<organism evidence="5 6">
    <name type="scientific">Pontivivens ytuae</name>
    <dbReference type="NCBI Taxonomy" id="2789856"/>
    <lineage>
        <taxon>Bacteria</taxon>
        <taxon>Pseudomonadati</taxon>
        <taxon>Pseudomonadota</taxon>
        <taxon>Alphaproteobacteria</taxon>
        <taxon>Rhodobacterales</taxon>
        <taxon>Paracoccaceae</taxon>
        <taxon>Pontivivens</taxon>
    </lineage>
</organism>
<proteinExistence type="predicted"/>
<feature type="domain" description="Poly-beta-hydroxybutyrate polymerase N-terminal" evidence="4">
    <location>
        <begin position="15"/>
        <end position="52"/>
    </location>
</feature>
<sequence length="573" mass="64251">MKHSPLPRPEAQIDIDSVFHAGIGRLTGGLSPAALTSAGLDWWMHLAGSPRKQAELAQRAWSGAFEAWMTPLRCALDGGEGRLCKRAAADKRFRQEEWESYPFNLFSHWFLIQQDWWQAATSGIEGIEPAHARMVEFMARQTLDMMAPSNFIATNPTVLARIQEERGANLARGFQNWLEDLHQLLGTDTPEPSDYRVGENVAVTPGEVVFRNRLIELIRYRPTTKTVRPEPILVVPAWIMKYYILDLSPHNSLVRYLRDQGFEVYMISWKNPEKSDADLGFNDYYDLGLGAALDVIAPQQTDRVHAVGYCLGGTMLATGAAAMARDGDARLATLSMLAAQVDFTEAGELSLFISESQVTFLEDIMAMQGYLRADQMAGTFQMLRSNDLIWSRVIRHYLLGERTAMNDLMAWNADTTRMPARMHSEYLRQFFLENRLARGQFEVAGRAVALTDITAPIFCLATEKDHVSPWRSVYKIGLLTDTDVTFCLTAGGHNGGVLSEPGHPRRHHRIEDRAQRSDHVGPEEWLADTPRRDGSWWPAWIPWLEARSGSPVRPEAGGRGHALGPAPGSYVFA</sequence>
<evidence type="ECO:0000313" key="5">
    <source>
        <dbReference type="EMBL" id="QPH52941.1"/>
    </source>
</evidence>
<evidence type="ECO:0000256" key="2">
    <source>
        <dbReference type="ARBA" id="ARBA00023315"/>
    </source>
</evidence>
<dbReference type="Pfam" id="PF12551">
    <property type="entry name" value="PHBC_N"/>
    <property type="match status" value="1"/>
</dbReference>
<dbReference type="Pfam" id="PF07167">
    <property type="entry name" value="PhaC_N"/>
    <property type="match status" value="1"/>
</dbReference>
<gene>
    <name evidence="5" type="ORF">I0K15_14145</name>
</gene>
<dbReference type="SUPFAM" id="SSF53474">
    <property type="entry name" value="alpha/beta-Hydrolases"/>
    <property type="match status" value="1"/>
</dbReference>
<evidence type="ECO:0000259" key="4">
    <source>
        <dbReference type="Pfam" id="PF12551"/>
    </source>
</evidence>
<dbReference type="PANTHER" id="PTHR36837:SF5">
    <property type="entry name" value="POLY-3-HYDROXYBUTYRATE SYNTHASE"/>
    <property type="match status" value="1"/>
</dbReference>
<dbReference type="Gene3D" id="3.40.50.1820">
    <property type="entry name" value="alpha/beta hydrolase"/>
    <property type="match status" value="1"/>
</dbReference>
<dbReference type="PANTHER" id="PTHR36837">
    <property type="entry name" value="POLY(3-HYDROXYALKANOATE) POLYMERASE SUBUNIT PHAC"/>
    <property type="match status" value="1"/>
</dbReference>
<dbReference type="KEGG" id="poz:I0K15_14145"/>
<evidence type="ECO:0000313" key="6">
    <source>
        <dbReference type="Proteomes" id="UP000594800"/>
    </source>
</evidence>
<dbReference type="InterPro" id="IPR029058">
    <property type="entry name" value="AB_hydrolase_fold"/>
</dbReference>
<feature type="domain" description="Poly-beta-hydroxybutyrate polymerase N-terminal" evidence="3">
    <location>
        <begin position="90"/>
        <end position="257"/>
    </location>
</feature>
<keyword evidence="2" id="KW-0012">Acyltransferase</keyword>
<reference evidence="5 6" key="1">
    <citation type="submission" date="2020-11" db="EMBL/GenBank/DDBJ databases">
        <title>Description of Pontivivens ytuae sp. nov. isolated from deep sea sediment of Mariana Trench.</title>
        <authorList>
            <person name="Wang Z."/>
            <person name="Sun Q.-L."/>
            <person name="Xu X.-D."/>
            <person name="Tang Y.-Z."/>
            <person name="Zhang J."/>
        </authorList>
    </citation>
    <scope>NUCLEOTIDE SEQUENCE [LARGE SCALE GENOMIC DNA]</scope>
    <source>
        <strain evidence="5 6">MT2928</strain>
    </source>
</reference>